<evidence type="ECO:0000313" key="2">
    <source>
        <dbReference type="EMBL" id="EIJ40161.1"/>
    </source>
</evidence>
<name>I3C968_9FLAO</name>
<gene>
    <name evidence="2" type="ORF">JoomaDRAFT_3215</name>
</gene>
<keyword evidence="1" id="KW-1133">Transmembrane helix</keyword>
<protein>
    <submittedName>
        <fullName evidence="2">Interferon-induced transmembrane protein</fullName>
    </submittedName>
</protein>
<dbReference type="AlphaFoldDB" id="I3C968"/>
<accession>I3C968</accession>
<proteinExistence type="predicted"/>
<feature type="transmembrane region" description="Helical" evidence="1">
    <location>
        <begin position="65"/>
        <end position="85"/>
    </location>
</feature>
<sequence length="107" mass="12118">MEKQRLNPTLHYVLSILGFLCCCFAGLGFIPAGIAFFMANSKIKQAQLNPENYDNIKAMQTAKTVALVVLIINLLYLAVTIYRIATIGWDEIQLQQQEILEQWGIEQ</sequence>
<dbReference type="EMBL" id="JH651379">
    <property type="protein sequence ID" value="EIJ40161.1"/>
    <property type="molecule type" value="Genomic_DNA"/>
</dbReference>
<reference evidence="2 3" key="1">
    <citation type="submission" date="2012-02" db="EMBL/GenBank/DDBJ databases">
        <title>Improved High-Quality Draft genome of Joostella marina DSM 19592.</title>
        <authorList>
            <consortium name="US DOE Joint Genome Institute (JGI-PGF)"/>
            <person name="Lucas S."/>
            <person name="Copeland A."/>
            <person name="Lapidus A."/>
            <person name="Bruce D."/>
            <person name="Goodwin L."/>
            <person name="Pitluck S."/>
            <person name="Peters L."/>
            <person name="Chertkov O."/>
            <person name="Ovchinnikova G."/>
            <person name="Kyrpides N."/>
            <person name="Mavromatis K."/>
            <person name="Detter J.C."/>
            <person name="Han C."/>
            <person name="Land M."/>
            <person name="Hauser L."/>
            <person name="Markowitz V."/>
            <person name="Cheng J.-F."/>
            <person name="Hugenholtz P."/>
            <person name="Woyke T."/>
            <person name="Wu D."/>
            <person name="Tindall B."/>
            <person name="Brambilla E."/>
            <person name="Klenk H.-P."/>
            <person name="Eisen J.A."/>
        </authorList>
    </citation>
    <scope>NUCLEOTIDE SEQUENCE [LARGE SCALE GENOMIC DNA]</scope>
    <source>
        <strain evidence="2 3">DSM 19592</strain>
    </source>
</reference>
<keyword evidence="1" id="KW-0472">Membrane</keyword>
<feature type="transmembrane region" description="Helical" evidence="1">
    <location>
        <begin position="12"/>
        <end position="39"/>
    </location>
</feature>
<keyword evidence="3" id="KW-1185">Reference proteome</keyword>
<evidence type="ECO:0000313" key="3">
    <source>
        <dbReference type="Proteomes" id="UP000004690"/>
    </source>
</evidence>
<dbReference type="eggNOG" id="ENOG5032SAQ">
    <property type="taxonomic scope" value="Bacteria"/>
</dbReference>
<dbReference type="Proteomes" id="UP000004690">
    <property type="component" value="Unassembled WGS sequence"/>
</dbReference>
<dbReference type="HOGENOM" id="CLU_163230_0_0_10"/>
<keyword evidence="1 2" id="KW-0812">Transmembrane</keyword>
<dbReference type="NCBIfam" id="NF040945">
    <property type="entry name" value="CCC_membrane"/>
    <property type="match status" value="1"/>
</dbReference>
<dbReference type="RefSeq" id="WP_008614169.1">
    <property type="nucleotide sequence ID" value="NZ_JH651379.1"/>
</dbReference>
<evidence type="ECO:0000256" key="1">
    <source>
        <dbReference type="SAM" id="Phobius"/>
    </source>
</evidence>
<organism evidence="2 3">
    <name type="scientific">Galbibacter orientalis DSM 19592</name>
    <dbReference type="NCBI Taxonomy" id="926559"/>
    <lineage>
        <taxon>Bacteria</taxon>
        <taxon>Pseudomonadati</taxon>
        <taxon>Bacteroidota</taxon>
        <taxon>Flavobacteriia</taxon>
        <taxon>Flavobacteriales</taxon>
        <taxon>Flavobacteriaceae</taxon>
        <taxon>Galbibacter</taxon>
    </lineage>
</organism>
<dbReference type="OrthoDB" id="1099888at2"/>
<dbReference type="STRING" id="926559.JoomaDRAFT_3215"/>